<dbReference type="Proteomes" id="UP000007264">
    <property type="component" value="Unassembled WGS sequence"/>
</dbReference>
<protein>
    <submittedName>
        <fullName evidence="1">Uncharacterized protein</fullName>
    </submittedName>
</protein>
<accession>I0Z327</accession>
<dbReference type="EMBL" id="AGSI01000004">
    <property type="protein sequence ID" value="EIE25046.1"/>
    <property type="molecule type" value="Genomic_DNA"/>
</dbReference>
<keyword evidence="2" id="KW-1185">Reference proteome</keyword>
<dbReference type="KEGG" id="csl:COCSUDRAFT_32545"/>
<sequence>MVLLWRCRIANSAEQPTGSHDKQLLHPVPGPVIDALSSEWKFALQHHRPVWEDWAAQQCRCCIGAISVQLLKFGCPLHRGTEDR</sequence>
<dbReference type="AlphaFoldDB" id="I0Z327"/>
<organism evidence="1 2">
    <name type="scientific">Coccomyxa subellipsoidea (strain C-169)</name>
    <name type="common">Green microalga</name>
    <dbReference type="NCBI Taxonomy" id="574566"/>
    <lineage>
        <taxon>Eukaryota</taxon>
        <taxon>Viridiplantae</taxon>
        <taxon>Chlorophyta</taxon>
        <taxon>core chlorophytes</taxon>
        <taxon>Trebouxiophyceae</taxon>
        <taxon>Trebouxiophyceae incertae sedis</taxon>
        <taxon>Coccomyxaceae</taxon>
        <taxon>Coccomyxa</taxon>
        <taxon>Coccomyxa subellipsoidea</taxon>
    </lineage>
</organism>
<name>I0Z327_COCSC</name>
<comment type="caution">
    <text evidence="1">The sequence shown here is derived from an EMBL/GenBank/DDBJ whole genome shotgun (WGS) entry which is preliminary data.</text>
</comment>
<gene>
    <name evidence="1" type="ORF">COCSUDRAFT_32545</name>
</gene>
<dbReference type="RefSeq" id="XP_005649590.1">
    <property type="nucleotide sequence ID" value="XM_005649533.1"/>
</dbReference>
<reference evidence="1 2" key="1">
    <citation type="journal article" date="2012" name="Genome Biol.">
        <title>The genome of the polar eukaryotic microalga coccomyxa subellipsoidea reveals traits of cold adaptation.</title>
        <authorList>
            <person name="Blanc G."/>
            <person name="Agarkova I."/>
            <person name="Grimwood J."/>
            <person name="Kuo A."/>
            <person name="Brueggeman A."/>
            <person name="Dunigan D."/>
            <person name="Gurnon J."/>
            <person name="Ladunga I."/>
            <person name="Lindquist E."/>
            <person name="Lucas S."/>
            <person name="Pangilinan J."/>
            <person name="Proschold T."/>
            <person name="Salamov A."/>
            <person name="Schmutz J."/>
            <person name="Weeks D."/>
            <person name="Yamada T."/>
            <person name="Claverie J.M."/>
            <person name="Grigoriev I."/>
            <person name="Van Etten J."/>
            <person name="Lomsadze A."/>
            <person name="Borodovsky M."/>
        </authorList>
    </citation>
    <scope>NUCLEOTIDE SEQUENCE [LARGE SCALE GENOMIC DNA]</scope>
    <source>
        <strain evidence="1 2">C-169</strain>
    </source>
</reference>
<dbReference type="GeneID" id="17043049"/>
<proteinExistence type="predicted"/>
<evidence type="ECO:0000313" key="1">
    <source>
        <dbReference type="EMBL" id="EIE25046.1"/>
    </source>
</evidence>
<evidence type="ECO:0000313" key="2">
    <source>
        <dbReference type="Proteomes" id="UP000007264"/>
    </source>
</evidence>